<evidence type="ECO:0008006" key="8">
    <source>
        <dbReference type="Google" id="ProtNLM"/>
    </source>
</evidence>
<dbReference type="SUPFAM" id="SSF101936">
    <property type="entry name" value="DNA-binding pseudobarrel domain"/>
    <property type="match status" value="2"/>
</dbReference>
<dbReference type="PANTHER" id="PTHR31140:SF139">
    <property type="entry name" value="B3 DOMAIN-CONTAINING PROTEIN OS02G0455900-RELATED"/>
    <property type="match status" value="1"/>
</dbReference>
<comment type="subcellular location">
    <subcellularLocation>
        <location evidence="1">Nucleus</location>
    </subcellularLocation>
</comment>
<dbReference type="GO" id="GO:0003677">
    <property type="term" value="F:DNA binding"/>
    <property type="evidence" value="ECO:0007669"/>
    <property type="project" value="UniProtKB-KW"/>
</dbReference>
<keyword evidence="4" id="KW-0804">Transcription</keyword>
<dbReference type="AlphaFoldDB" id="A0A8J5ZA90"/>
<comment type="caution">
    <text evidence="6">The sequence shown here is derived from an EMBL/GenBank/DDBJ whole genome shotgun (WGS) entry which is preliminary data.</text>
</comment>
<protein>
    <recommendedName>
        <fullName evidence="8">TF-B3 domain-containing protein</fullName>
    </recommendedName>
</protein>
<dbReference type="GO" id="GO:0003700">
    <property type="term" value="F:DNA-binding transcription factor activity"/>
    <property type="evidence" value="ECO:0007669"/>
    <property type="project" value="InterPro"/>
</dbReference>
<dbReference type="Gene3D" id="2.40.330.10">
    <property type="entry name" value="DNA-binding pseudobarrel domain"/>
    <property type="match status" value="2"/>
</dbReference>
<name>A0A8J5ZA90_9ROSI</name>
<keyword evidence="2" id="KW-0805">Transcription regulation</keyword>
<proteinExistence type="predicted"/>
<dbReference type="InterPro" id="IPR015300">
    <property type="entry name" value="DNA-bd_pseudobarrel_sf"/>
</dbReference>
<dbReference type="InterPro" id="IPR044800">
    <property type="entry name" value="LEC2-like"/>
</dbReference>
<evidence type="ECO:0000256" key="4">
    <source>
        <dbReference type="ARBA" id="ARBA00023163"/>
    </source>
</evidence>
<reference evidence="6 7" key="1">
    <citation type="journal article" date="2021" name="bioRxiv">
        <title>The Gossypium anomalum genome as a resource for cotton improvement and evolutionary analysis of hybrid incompatibility.</title>
        <authorList>
            <person name="Grover C.E."/>
            <person name="Yuan D."/>
            <person name="Arick M.A."/>
            <person name="Miller E.R."/>
            <person name="Hu G."/>
            <person name="Peterson D.G."/>
            <person name="Wendel J.F."/>
            <person name="Udall J.A."/>
        </authorList>
    </citation>
    <scope>NUCLEOTIDE SEQUENCE [LARGE SCALE GENOMIC DNA]</scope>
    <source>
        <strain evidence="6">JFW-Udall</strain>
        <tissue evidence="6">Leaf</tissue>
    </source>
</reference>
<keyword evidence="3" id="KW-0238">DNA-binding</keyword>
<dbReference type="OrthoDB" id="810485at2759"/>
<sequence length="336" mass="37040">MSMISKQLTKNDIEKSLLIPTDSFRFFPVQFEGGCFFNVAAVDGSGKAWDFPCFVQQSEGIVSVGWLQFLSGIDVRVGDTVFLHRKSLDGDDGDDSTAKLKIEVKRKIRLMGEDIWAIHMKMSMISKQLTKSDIEKSLLMPADSFSSFPVSFEGDRFFNVTAVDGTGKAWDFPCFVQQSEGIVSVGWLRFLSGKDVRAGDTVFLLRKPMDYGGGDLTASAKLKIEVKRKIRLMGYLNFHQLEKGTCLSLSPSFSCYFPSSHLPSPPSTCSDQLTNPIPASTSFLELSVAVTHIFEIICDILLEAEMELGECDGVAVKKGLCNGAWGECARMGMVLP</sequence>
<evidence type="ECO:0000256" key="2">
    <source>
        <dbReference type="ARBA" id="ARBA00023015"/>
    </source>
</evidence>
<evidence type="ECO:0000256" key="1">
    <source>
        <dbReference type="ARBA" id="ARBA00004123"/>
    </source>
</evidence>
<keyword evidence="7" id="KW-1185">Reference proteome</keyword>
<organism evidence="6 7">
    <name type="scientific">Gossypium anomalum</name>
    <dbReference type="NCBI Taxonomy" id="47600"/>
    <lineage>
        <taxon>Eukaryota</taxon>
        <taxon>Viridiplantae</taxon>
        <taxon>Streptophyta</taxon>
        <taxon>Embryophyta</taxon>
        <taxon>Tracheophyta</taxon>
        <taxon>Spermatophyta</taxon>
        <taxon>Magnoliopsida</taxon>
        <taxon>eudicotyledons</taxon>
        <taxon>Gunneridae</taxon>
        <taxon>Pentapetalae</taxon>
        <taxon>rosids</taxon>
        <taxon>malvids</taxon>
        <taxon>Malvales</taxon>
        <taxon>Malvaceae</taxon>
        <taxon>Malvoideae</taxon>
        <taxon>Gossypium</taxon>
    </lineage>
</organism>
<dbReference type="GO" id="GO:0005634">
    <property type="term" value="C:nucleus"/>
    <property type="evidence" value="ECO:0007669"/>
    <property type="project" value="UniProtKB-SubCell"/>
</dbReference>
<dbReference type="Proteomes" id="UP000701853">
    <property type="component" value="Chromosome 3"/>
</dbReference>
<evidence type="ECO:0000256" key="5">
    <source>
        <dbReference type="ARBA" id="ARBA00023242"/>
    </source>
</evidence>
<gene>
    <name evidence="6" type="ORF">CXB51_006808</name>
</gene>
<evidence type="ECO:0000256" key="3">
    <source>
        <dbReference type="ARBA" id="ARBA00023125"/>
    </source>
</evidence>
<evidence type="ECO:0000313" key="7">
    <source>
        <dbReference type="Proteomes" id="UP000701853"/>
    </source>
</evidence>
<dbReference type="PANTHER" id="PTHR31140">
    <property type="entry name" value="B3 DOMAIN-CONTAINING TRANSCRIPTION FACTOR ABI3"/>
    <property type="match status" value="1"/>
</dbReference>
<evidence type="ECO:0000313" key="6">
    <source>
        <dbReference type="EMBL" id="KAG8497925.1"/>
    </source>
</evidence>
<keyword evidence="5" id="KW-0539">Nucleus</keyword>
<accession>A0A8J5ZA90</accession>
<dbReference type="EMBL" id="JAHUZN010000003">
    <property type="protein sequence ID" value="KAG8497925.1"/>
    <property type="molecule type" value="Genomic_DNA"/>
</dbReference>